<dbReference type="KEGG" id="mmaz:MmTuc01_1238"/>
<sequence>MITSPIENSLNPLSRYLVKFSAGFPEDMLWRVLDRLMERAVPDIRMKRKAAPLPV</sequence>
<dbReference type="EMBL" id="CP004144">
    <property type="protein sequence ID" value="AGF96625.1"/>
    <property type="molecule type" value="Genomic_DNA"/>
</dbReference>
<dbReference type="AlphaFoldDB" id="M1Q2X9"/>
<evidence type="ECO:0000313" key="1">
    <source>
        <dbReference type="EMBL" id="AGF96625.1"/>
    </source>
</evidence>
<reference evidence="1 2" key="1">
    <citation type="journal article" date="2013" name="Genome Announc.">
        <title>Complete Genome of a Methanosarcina mazei Strain Isolated from Sediment Samples from an Amazonian Flooded Area.</title>
        <authorList>
            <person name="Assis das Gracas D."/>
            <person name="Thiago Juca Ramos R."/>
            <person name="Vieira Araujo A.C."/>
            <person name="Zahlouth R."/>
            <person name="Ribeiro Carneiro A."/>
            <person name="Souza Lopes T."/>
            <person name="Azevedo Barauna R."/>
            <person name="Azevedo V."/>
            <person name="Cruz Schneider M.P."/>
            <person name="Pellizari V.H."/>
            <person name="Silva A."/>
        </authorList>
    </citation>
    <scope>NUCLEOTIDE SEQUENCE [LARGE SCALE GENOMIC DNA]</scope>
    <source>
        <strain evidence="1 2">Tuc01</strain>
    </source>
</reference>
<accession>M1Q2X9</accession>
<proteinExistence type="predicted"/>
<evidence type="ECO:0000313" key="2">
    <source>
        <dbReference type="Proteomes" id="UP000011718"/>
    </source>
</evidence>
<protein>
    <submittedName>
        <fullName evidence="1">Uncharacterized protein</fullName>
    </submittedName>
</protein>
<dbReference type="Proteomes" id="UP000011718">
    <property type="component" value="Chromosome"/>
</dbReference>
<gene>
    <name evidence="1" type="ORF">MmTuc01_1238</name>
</gene>
<name>M1Q2X9_METMZ</name>
<dbReference type="BioCyc" id="MMAZ1236903:G139K-1183-MONOMER"/>
<dbReference type="HOGENOM" id="CLU_3021002_0_0_2"/>
<organism evidence="1 2">
    <name type="scientific">Methanosarcina mazei Tuc01</name>
    <dbReference type="NCBI Taxonomy" id="1236903"/>
    <lineage>
        <taxon>Archaea</taxon>
        <taxon>Methanobacteriati</taxon>
        <taxon>Methanobacteriota</taxon>
        <taxon>Stenosarchaea group</taxon>
        <taxon>Methanomicrobia</taxon>
        <taxon>Methanosarcinales</taxon>
        <taxon>Methanosarcinaceae</taxon>
        <taxon>Methanosarcina</taxon>
    </lineage>
</organism>